<evidence type="ECO:0000313" key="3">
    <source>
        <dbReference type="Proteomes" id="UP000242869"/>
    </source>
</evidence>
<dbReference type="Pfam" id="PF00498">
    <property type="entry name" value="FHA"/>
    <property type="match status" value="1"/>
</dbReference>
<dbReference type="SMART" id="SM00240">
    <property type="entry name" value="FHA"/>
    <property type="match status" value="1"/>
</dbReference>
<dbReference type="AlphaFoldDB" id="A0A1I4XTN8"/>
<accession>A0A1I4XTN8</accession>
<dbReference type="CDD" id="cd00060">
    <property type="entry name" value="FHA"/>
    <property type="match status" value="1"/>
</dbReference>
<gene>
    <name evidence="2" type="ORF">SAMN05660284_01098</name>
</gene>
<dbReference type="Gene3D" id="2.60.200.20">
    <property type="match status" value="1"/>
</dbReference>
<dbReference type="EMBL" id="FOVE01000006">
    <property type="protein sequence ID" value="SFN29016.1"/>
    <property type="molecule type" value="Genomic_DNA"/>
</dbReference>
<keyword evidence="3" id="KW-1185">Reference proteome</keyword>
<dbReference type="InterPro" id="IPR008984">
    <property type="entry name" value="SMAD_FHA_dom_sf"/>
</dbReference>
<dbReference type="PROSITE" id="PS50006">
    <property type="entry name" value="FHA_DOMAIN"/>
    <property type="match status" value="1"/>
</dbReference>
<dbReference type="InterPro" id="IPR000253">
    <property type="entry name" value="FHA_dom"/>
</dbReference>
<evidence type="ECO:0000259" key="1">
    <source>
        <dbReference type="PROSITE" id="PS50006"/>
    </source>
</evidence>
<feature type="domain" description="FHA" evidence="1">
    <location>
        <begin position="23"/>
        <end position="72"/>
    </location>
</feature>
<organism evidence="2 3">
    <name type="scientific">Formivibrio citricus</name>
    <dbReference type="NCBI Taxonomy" id="83765"/>
    <lineage>
        <taxon>Bacteria</taxon>
        <taxon>Pseudomonadati</taxon>
        <taxon>Pseudomonadota</taxon>
        <taxon>Betaproteobacteria</taxon>
        <taxon>Neisseriales</taxon>
        <taxon>Chitinibacteraceae</taxon>
        <taxon>Formivibrio</taxon>
    </lineage>
</organism>
<proteinExistence type="predicted"/>
<dbReference type="RefSeq" id="WP_177187793.1">
    <property type="nucleotide sequence ID" value="NZ_FOVE01000006.1"/>
</dbReference>
<dbReference type="SUPFAM" id="SSF49879">
    <property type="entry name" value="SMAD/FHA domain"/>
    <property type="match status" value="2"/>
</dbReference>
<reference evidence="3" key="1">
    <citation type="submission" date="2016-10" db="EMBL/GenBank/DDBJ databases">
        <authorList>
            <person name="Varghese N."/>
            <person name="Submissions S."/>
        </authorList>
    </citation>
    <scope>NUCLEOTIDE SEQUENCE [LARGE SCALE GENOMIC DNA]</scope>
    <source>
        <strain evidence="3">DSM 6150</strain>
    </source>
</reference>
<evidence type="ECO:0000313" key="2">
    <source>
        <dbReference type="EMBL" id="SFN29016.1"/>
    </source>
</evidence>
<name>A0A1I4XTN8_9NEIS</name>
<sequence>MAKLQVIVDGRIIDEYRLTRGRISIGRRRHCDILLDNPAVSGDHALVERIGRDMYLEDRDSTNGTRLNGKPVRRQLLRLGDEIGIATYTLRYVGDEAPSQEGFEKTLMVTENNPGGGKVDTRALQAKIKAPGRGAHSGVSILCPLGVLRIMSGPGAGKELVLAKNLTTLGKVGVQVAVVTRRPQGYYLAHVEGENTLKVNGREMGAGPQCLTEGDLIEFMGVRMAFARKSGEIGEAT</sequence>
<protein>
    <submittedName>
        <fullName evidence="2">FHA domain-containing protein</fullName>
    </submittedName>
</protein>
<dbReference type="Proteomes" id="UP000242869">
    <property type="component" value="Unassembled WGS sequence"/>
</dbReference>
<dbReference type="STRING" id="83765.SAMN05660284_01098"/>